<feature type="active site" description="Proton donor/acceptor" evidence="2">
    <location>
        <position position="76"/>
    </location>
</feature>
<dbReference type="NCBIfam" id="TIGR01076">
    <property type="entry name" value="sortase_fam"/>
    <property type="match status" value="1"/>
</dbReference>
<evidence type="ECO:0000256" key="2">
    <source>
        <dbReference type="PIRSR" id="PIRSR605754-1"/>
    </source>
</evidence>
<dbReference type="InterPro" id="IPR005754">
    <property type="entry name" value="Sortase"/>
</dbReference>
<dbReference type="SUPFAM" id="SSF63817">
    <property type="entry name" value="Sortase"/>
    <property type="match status" value="1"/>
</dbReference>
<evidence type="ECO:0000313" key="4">
    <source>
        <dbReference type="Proteomes" id="UP000184394"/>
    </source>
</evidence>
<dbReference type="Gene3D" id="2.40.260.10">
    <property type="entry name" value="Sortase"/>
    <property type="match status" value="1"/>
</dbReference>
<dbReference type="GO" id="GO:0016787">
    <property type="term" value="F:hydrolase activity"/>
    <property type="evidence" value="ECO:0007669"/>
    <property type="project" value="UniProtKB-KW"/>
</dbReference>
<keyword evidence="1" id="KW-0378">Hydrolase</keyword>
<reference evidence="3 4" key="1">
    <citation type="submission" date="2016-11" db="EMBL/GenBank/DDBJ databases">
        <authorList>
            <person name="Jaros S."/>
            <person name="Januszkiewicz K."/>
            <person name="Wedrychowicz H."/>
        </authorList>
    </citation>
    <scope>NUCLEOTIDE SEQUENCE [LARGE SCALE GENOMIC DNA]</scope>
    <source>
        <strain evidence="3 4">Y1</strain>
    </source>
</reference>
<dbReference type="InterPro" id="IPR023365">
    <property type="entry name" value="Sortase_dom-sf"/>
</dbReference>
<feature type="active site" description="Acyl-thioester intermediate" evidence="2">
    <location>
        <position position="140"/>
    </location>
</feature>
<sequence>MIFCGLSVLGFFTYRKVSREIYLRKLLKENIVFEIPRLEIKVPVLEGTGKKELEASAGHFVGTGSPGHGNFCIAGHNSTIYAEVFNDLDKVQKGDTMYVTDIDDNRTKYTYVVTDYQIISPDKTEVLNEFGDDRITVISCTDDGKLRQAVVGKLSK</sequence>
<dbReference type="InterPro" id="IPR042000">
    <property type="entry name" value="Sortase_D_2"/>
</dbReference>
<accession>A0A1M7HNN7</accession>
<evidence type="ECO:0000256" key="1">
    <source>
        <dbReference type="ARBA" id="ARBA00022801"/>
    </source>
</evidence>
<protein>
    <submittedName>
        <fullName evidence="3">LPXTG-site transpeptidase (Sortase) family protein</fullName>
    </submittedName>
</protein>
<dbReference type="Proteomes" id="UP000184394">
    <property type="component" value="Unassembled WGS sequence"/>
</dbReference>
<evidence type="ECO:0000313" key="3">
    <source>
        <dbReference type="EMBL" id="SHM30126.1"/>
    </source>
</evidence>
<name>A0A1M7HNN7_RUMFL</name>
<dbReference type="Pfam" id="PF04203">
    <property type="entry name" value="Sortase"/>
    <property type="match status" value="1"/>
</dbReference>
<dbReference type="AlphaFoldDB" id="A0A1M7HNN7"/>
<gene>
    <name evidence="3" type="ORF">SAMN04487860_1035</name>
</gene>
<dbReference type="EMBL" id="FRCT01000003">
    <property type="protein sequence ID" value="SHM30126.1"/>
    <property type="molecule type" value="Genomic_DNA"/>
</dbReference>
<organism evidence="3 4">
    <name type="scientific">Ruminococcus flavefaciens</name>
    <dbReference type="NCBI Taxonomy" id="1265"/>
    <lineage>
        <taxon>Bacteria</taxon>
        <taxon>Bacillati</taxon>
        <taxon>Bacillota</taxon>
        <taxon>Clostridia</taxon>
        <taxon>Eubacteriales</taxon>
        <taxon>Oscillospiraceae</taxon>
        <taxon>Ruminococcus</taxon>
    </lineage>
</organism>
<proteinExistence type="predicted"/>
<dbReference type="CDD" id="cd06166">
    <property type="entry name" value="Sortase_D_2"/>
    <property type="match status" value="1"/>
</dbReference>